<comment type="similarity">
    <text evidence="5">Belongs to the class-III pyridoxal-phosphate-dependent aminotransferase family.</text>
</comment>
<dbReference type="PANTHER" id="PTHR11986:SF79">
    <property type="entry name" value="ACETYLORNITHINE AMINOTRANSFERASE, MITOCHONDRIAL"/>
    <property type="match status" value="1"/>
</dbReference>
<dbReference type="RefSeq" id="WP_090259106.1">
    <property type="nucleotide sequence ID" value="NZ_FOIR01000002.1"/>
</dbReference>
<dbReference type="InterPro" id="IPR005814">
    <property type="entry name" value="Aminotrans_3"/>
</dbReference>
<gene>
    <name evidence="6" type="ORF">SAMN05216290_2718</name>
</gene>
<dbReference type="STRING" id="1267423.SAMN05216290_2718"/>
<dbReference type="PROSITE" id="PS00600">
    <property type="entry name" value="AA_TRANSFER_CLASS_3"/>
    <property type="match status" value="1"/>
</dbReference>
<dbReference type="InterPro" id="IPR049704">
    <property type="entry name" value="Aminotrans_3_PPA_site"/>
</dbReference>
<dbReference type="AlphaFoldDB" id="A0A1I0QUN3"/>
<proteinExistence type="inferred from homology"/>
<evidence type="ECO:0000256" key="3">
    <source>
        <dbReference type="ARBA" id="ARBA00022679"/>
    </source>
</evidence>
<organism evidence="6 7">
    <name type="scientific">Roseivirga pacifica</name>
    <dbReference type="NCBI Taxonomy" id="1267423"/>
    <lineage>
        <taxon>Bacteria</taxon>
        <taxon>Pseudomonadati</taxon>
        <taxon>Bacteroidota</taxon>
        <taxon>Cytophagia</taxon>
        <taxon>Cytophagales</taxon>
        <taxon>Roseivirgaceae</taxon>
        <taxon>Roseivirga</taxon>
    </lineage>
</organism>
<evidence type="ECO:0000256" key="5">
    <source>
        <dbReference type="RuleBase" id="RU003560"/>
    </source>
</evidence>
<dbReference type="InterPro" id="IPR015424">
    <property type="entry name" value="PyrdxlP-dep_Trfase"/>
</dbReference>
<evidence type="ECO:0000256" key="1">
    <source>
        <dbReference type="ARBA" id="ARBA00001933"/>
    </source>
</evidence>
<dbReference type="OrthoDB" id="9801052at2"/>
<dbReference type="FunFam" id="3.40.640.10:FF:000004">
    <property type="entry name" value="Acetylornithine aminotransferase"/>
    <property type="match status" value="1"/>
</dbReference>
<evidence type="ECO:0000256" key="2">
    <source>
        <dbReference type="ARBA" id="ARBA00022576"/>
    </source>
</evidence>
<protein>
    <submittedName>
        <fullName evidence="6">Acetylornithine/succinyldiaminopimelate/putrescine aminotransferase</fullName>
    </submittedName>
</protein>
<dbReference type="Proteomes" id="UP000199437">
    <property type="component" value="Unassembled WGS sequence"/>
</dbReference>
<evidence type="ECO:0000313" key="6">
    <source>
        <dbReference type="EMBL" id="SEW31117.1"/>
    </source>
</evidence>
<sequence>MQAEEIFLKHLAQTSPYPLKLEVSHAEGPYIYAPDGKRYTDMISGIAVSNIGHRHPKVVEAIKSQVDKYLHVMAYGEFIQAPQNELGLELAKVLPEQLNCAYFVNSGTEANEGAIKLAKRLTGRTELVACKRSYHGGTQGSLSISGNEMKKFAFRPLIPGVRFMEFNNHDDLSMINNQTAAVIVEVIQGDAGVRIGEQTWIEALRKRCDETGAQLIFDEIQTGFGRTGKLFAFEHYGVVPDILTIAKGFGGGMPIGGFISHYEKMNHLTHNPVLGHITTFGGHPVVCAAALANLRAIQEENMIAKVEAKGQLLEETIAHDAIIEIRRKGLMFAVEFHSAELVHEIVTKCISRGVITYWFLSCPESFRIAPPINTPNDVLLEAGNTIRSVIDEVCG</sequence>
<keyword evidence="4 5" id="KW-0663">Pyridoxal phosphate</keyword>
<dbReference type="PANTHER" id="PTHR11986">
    <property type="entry name" value="AMINOTRANSFERASE CLASS III"/>
    <property type="match status" value="1"/>
</dbReference>
<dbReference type="GO" id="GO:0042802">
    <property type="term" value="F:identical protein binding"/>
    <property type="evidence" value="ECO:0007669"/>
    <property type="project" value="TreeGrafter"/>
</dbReference>
<dbReference type="SUPFAM" id="SSF53383">
    <property type="entry name" value="PLP-dependent transferases"/>
    <property type="match status" value="1"/>
</dbReference>
<dbReference type="EMBL" id="FOIR01000002">
    <property type="protein sequence ID" value="SEW31117.1"/>
    <property type="molecule type" value="Genomic_DNA"/>
</dbReference>
<dbReference type="Gene3D" id="3.90.1150.10">
    <property type="entry name" value="Aspartate Aminotransferase, domain 1"/>
    <property type="match status" value="1"/>
</dbReference>
<evidence type="ECO:0000256" key="4">
    <source>
        <dbReference type="ARBA" id="ARBA00022898"/>
    </source>
</evidence>
<keyword evidence="3 6" id="KW-0808">Transferase</keyword>
<dbReference type="GO" id="GO:0008483">
    <property type="term" value="F:transaminase activity"/>
    <property type="evidence" value="ECO:0007669"/>
    <property type="project" value="UniProtKB-KW"/>
</dbReference>
<dbReference type="Pfam" id="PF00202">
    <property type="entry name" value="Aminotran_3"/>
    <property type="match status" value="1"/>
</dbReference>
<dbReference type="PIRSF" id="PIRSF000521">
    <property type="entry name" value="Transaminase_4ab_Lys_Orn"/>
    <property type="match status" value="1"/>
</dbReference>
<reference evidence="7" key="1">
    <citation type="submission" date="2016-10" db="EMBL/GenBank/DDBJ databases">
        <authorList>
            <person name="Varghese N."/>
            <person name="Submissions S."/>
        </authorList>
    </citation>
    <scope>NUCLEOTIDE SEQUENCE [LARGE SCALE GENOMIC DNA]</scope>
    <source>
        <strain evidence="7">CGMCC 1.12402</strain>
    </source>
</reference>
<dbReference type="InterPro" id="IPR015421">
    <property type="entry name" value="PyrdxlP-dep_Trfase_major"/>
</dbReference>
<comment type="cofactor">
    <cofactor evidence="1">
        <name>pyridoxal 5'-phosphate</name>
        <dbReference type="ChEBI" id="CHEBI:597326"/>
    </cofactor>
</comment>
<keyword evidence="2 6" id="KW-0032">Aminotransferase</keyword>
<dbReference type="InterPro" id="IPR015422">
    <property type="entry name" value="PyrdxlP-dep_Trfase_small"/>
</dbReference>
<dbReference type="Gene3D" id="3.40.640.10">
    <property type="entry name" value="Type I PLP-dependent aspartate aminotransferase-like (Major domain)"/>
    <property type="match status" value="1"/>
</dbReference>
<dbReference type="InterPro" id="IPR050103">
    <property type="entry name" value="Class-III_PLP-dep_AT"/>
</dbReference>
<dbReference type="CDD" id="cd00610">
    <property type="entry name" value="OAT_like"/>
    <property type="match status" value="1"/>
</dbReference>
<accession>A0A1I0QUN3</accession>
<keyword evidence="7" id="KW-1185">Reference proteome</keyword>
<dbReference type="GO" id="GO:0030170">
    <property type="term" value="F:pyridoxal phosphate binding"/>
    <property type="evidence" value="ECO:0007669"/>
    <property type="project" value="InterPro"/>
</dbReference>
<name>A0A1I0QUN3_9BACT</name>
<evidence type="ECO:0000313" key="7">
    <source>
        <dbReference type="Proteomes" id="UP000199437"/>
    </source>
</evidence>
<dbReference type="GeneID" id="99987409"/>